<dbReference type="Proteomes" id="UP000651482">
    <property type="component" value="Unassembled WGS sequence"/>
</dbReference>
<gene>
    <name evidence="1" type="ORF">IAG03_09895</name>
</gene>
<organism evidence="1 2">
    <name type="scientific">Yeguia hominis</name>
    <dbReference type="NCBI Taxonomy" id="2763662"/>
    <lineage>
        <taxon>Bacteria</taxon>
        <taxon>Bacillati</taxon>
        <taxon>Bacillota</taxon>
        <taxon>Clostridia</taxon>
        <taxon>Eubacteriales</taxon>
        <taxon>Yeguiaceae</taxon>
        <taxon>Yeguia</taxon>
    </lineage>
</organism>
<accession>A0A926D8D0</accession>
<reference evidence="1" key="1">
    <citation type="submission" date="2020-08" db="EMBL/GenBank/DDBJ databases">
        <title>Genome public.</title>
        <authorList>
            <person name="Liu C."/>
            <person name="Sun Q."/>
        </authorList>
    </citation>
    <scope>NUCLEOTIDE SEQUENCE</scope>
    <source>
        <strain evidence="1">NSJ-40</strain>
    </source>
</reference>
<comment type="caution">
    <text evidence="1">The sequence shown here is derived from an EMBL/GenBank/DDBJ whole genome shotgun (WGS) entry which is preliminary data.</text>
</comment>
<dbReference type="EMBL" id="JACRSN010000015">
    <property type="protein sequence ID" value="MBC8534295.1"/>
    <property type="molecule type" value="Genomic_DNA"/>
</dbReference>
<protein>
    <submittedName>
        <fullName evidence="1">Uncharacterized protein</fullName>
    </submittedName>
</protein>
<name>A0A926D8D0_9FIRM</name>
<sequence>MAVPMGEITRALVGVRRRLCVKWGFVDMDAYEQEYRFCFFARCPYEKTDTTFRSIPLTTESFPQKEGSEAV</sequence>
<keyword evidence="2" id="KW-1185">Reference proteome</keyword>
<dbReference type="AlphaFoldDB" id="A0A926D8D0"/>
<proteinExistence type="predicted"/>
<evidence type="ECO:0000313" key="2">
    <source>
        <dbReference type="Proteomes" id="UP000651482"/>
    </source>
</evidence>
<evidence type="ECO:0000313" key="1">
    <source>
        <dbReference type="EMBL" id="MBC8534295.1"/>
    </source>
</evidence>